<dbReference type="SUPFAM" id="SSF53474">
    <property type="entry name" value="alpha/beta-Hydrolases"/>
    <property type="match status" value="1"/>
</dbReference>
<dbReference type="Pfam" id="PF00326">
    <property type="entry name" value="Peptidase_S9"/>
    <property type="match status" value="1"/>
</dbReference>
<dbReference type="GO" id="GO:0008236">
    <property type="term" value="F:serine-type peptidase activity"/>
    <property type="evidence" value="ECO:0007669"/>
    <property type="project" value="InterPro"/>
</dbReference>
<gene>
    <name evidence="2" type="ORF">Llon_0098</name>
</gene>
<dbReference type="OrthoDB" id="9812921at2"/>
<dbReference type="STRING" id="45068.Llon_0098"/>
<keyword evidence="2" id="KW-0645">Protease</keyword>
<evidence type="ECO:0000259" key="1">
    <source>
        <dbReference type="Pfam" id="PF00326"/>
    </source>
</evidence>
<dbReference type="GO" id="GO:0004177">
    <property type="term" value="F:aminopeptidase activity"/>
    <property type="evidence" value="ECO:0007669"/>
    <property type="project" value="UniProtKB-KW"/>
</dbReference>
<evidence type="ECO:0000313" key="2">
    <source>
        <dbReference type="EMBL" id="KTD23213.1"/>
    </source>
</evidence>
<proteinExistence type="predicted"/>
<dbReference type="InterPro" id="IPR029058">
    <property type="entry name" value="AB_hydrolase_fold"/>
</dbReference>
<dbReference type="InterPro" id="IPR050261">
    <property type="entry name" value="FrsA_esterase"/>
</dbReference>
<comment type="caution">
    <text evidence="2">The sequence shown here is derived from an EMBL/GenBank/DDBJ whole genome shotgun (WGS) entry which is preliminary data.</text>
</comment>
<dbReference type="PANTHER" id="PTHR22946:SF12">
    <property type="entry name" value="CONIDIAL PIGMENT BIOSYNTHESIS PROTEIN AYG1 (AFU_ORTHOLOGUE AFUA_2G17550)"/>
    <property type="match status" value="1"/>
</dbReference>
<keyword evidence="3" id="KW-1185">Reference proteome</keyword>
<name>A0A0W0VT96_9GAMM</name>
<organism evidence="2 3">
    <name type="scientific">Legionella londiniensis</name>
    <dbReference type="NCBI Taxonomy" id="45068"/>
    <lineage>
        <taxon>Bacteria</taxon>
        <taxon>Pseudomonadati</taxon>
        <taxon>Pseudomonadota</taxon>
        <taxon>Gammaproteobacteria</taxon>
        <taxon>Legionellales</taxon>
        <taxon>Legionellaceae</taxon>
        <taxon>Legionella</taxon>
    </lineage>
</organism>
<dbReference type="Proteomes" id="UP000054997">
    <property type="component" value="Unassembled WGS sequence"/>
</dbReference>
<dbReference type="Gene3D" id="1.20.1440.110">
    <property type="entry name" value="acylaminoacyl peptidase"/>
    <property type="match status" value="1"/>
</dbReference>
<keyword evidence="2" id="KW-0378">Hydrolase</keyword>
<dbReference type="PATRIC" id="fig|45068.5.peg.104"/>
<keyword evidence="2" id="KW-0031">Aminopeptidase</keyword>
<sequence>MSDISRGSIRIRGFEDPEMDFQMIRQLGSTSYKAASVGECLNIANRMQEADPEKWVKAFEEQAEWQKQDGFDRLAKNHIISGREQLFKACNSFRAAEYYSPCSSEHHRQLGLKSADCFIAALGSMDLHFETHAIAYKNIHIPVYFISPANDGQKRKTIMIVSGFDGTLEEEFLMRGKAAVERNYNVIHFAGPGQMDVFRKYPDTFFEPDFENVVKLVIDYFAFREEVDMNHLALLGISIGGYFATRAAAHEPRIKALIANSPVLDVHAYLSSFIGGDPAEMPDENNFRIEDLNNIPESEFPSEMKVRSEQLMIRYGRRSFKDTFIYLKEFKVGSALKNINCPCLALIGASEGGEPEKQFDEFCNKLNAHYYKFSDFEGASTHCQVGNVTFANAVMYDWLDEHN</sequence>
<dbReference type="InterPro" id="IPR001375">
    <property type="entry name" value="Peptidase_S9_cat"/>
</dbReference>
<dbReference type="PANTHER" id="PTHR22946">
    <property type="entry name" value="DIENELACTONE HYDROLASE DOMAIN-CONTAINING PROTEIN-RELATED"/>
    <property type="match status" value="1"/>
</dbReference>
<dbReference type="GO" id="GO:0006508">
    <property type="term" value="P:proteolysis"/>
    <property type="evidence" value="ECO:0007669"/>
    <property type="project" value="InterPro"/>
</dbReference>
<dbReference type="Gene3D" id="3.40.50.1820">
    <property type="entry name" value="alpha/beta hydrolase"/>
    <property type="match status" value="1"/>
</dbReference>
<reference evidence="2 3" key="1">
    <citation type="submission" date="2015-11" db="EMBL/GenBank/DDBJ databases">
        <title>Genomic analysis of 38 Legionella species identifies large and diverse effector repertoires.</title>
        <authorList>
            <person name="Burstein D."/>
            <person name="Amaro F."/>
            <person name="Zusman T."/>
            <person name="Lifshitz Z."/>
            <person name="Cohen O."/>
            <person name="Gilbert J.A."/>
            <person name="Pupko T."/>
            <person name="Shuman H.A."/>
            <person name="Segal G."/>
        </authorList>
    </citation>
    <scope>NUCLEOTIDE SEQUENCE [LARGE SCALE GENOMIC DNA]</scope>
    <source>
        <strain evidence="2 3">ATCC 49505</strain>
    </source>
</reference>
<dbReference type="RefSeq" id="WP_058528117.1">
    <property type="nucleotide sequence ID" value="NZ_CAAAHZ010000005.1"/>
</dbReference>
<dbReference type="EMBL" id="LNYK01000001">
    <property type="protein sequence ID" value="KTD23213.1"/>
    <property type="molecule type" value="Genomic_DNA"/>
</dbReference>
<protein>
    <submittedName>
        <fullName evidence="2">Dipeptidyl aminopeptidase/acylaminoacyl peptidase</fullName>
    </submittedName>
</protein>
<accession>A0A0W0VT96</accession>
<evidence type="ECO:0000313" key="3">
    <source>
        <dbReference type="Proteomes" id="UP000054997"/>
    </source>
</evidence>
<feature type="domain" description="Peptidase S9 prolyl oligopeptidase catalytic" evidence="1">
    <location>
        <begin position="217"/>
        <end position="272"/>
    </location>
</feature>
<dbReference type="AlphaFoldDB" id="A0A0W0VT96"/>